<dbReference type="AlphaFoldDB" id="A0A1F6CMR7"/>
<dbReference type="Proteomes" id="UP000176445">
    <property type="component" value="Unassembled WGS sequence"/>
</dbReference>
<sequence length="125" mass="14102">MGFHAYTPLFLVILVIVAVFGMPLMLASPMHHDTGCPFMSGQAAICVASILEHIQHWQIAFATILGEILLIAALALVAAWQWKTHDPPQRSFARIWMRSRAPDRPTLLQELFSQGILNRRESYSF</sequence>
<evidence type="ECO:0000313" key="3">
    <source>
        <dbReference type="Proteomes" id="UP000176445"/>
    </source>
</evidence>
<evidence type="ECO:0000313" key="2">
    <source>
        <dbReference type="EMBL" id="OGG50357.1"/>
    </source>
</evidence>
<name>A0A1F6CMR7_9BACT</name>
<organism evidence="2 3">
    <name type="scientific">Candidatus Kaiserbacteria bacterium RIFCSPHIGHO2_01_FULL_54_36b</name>
    <dbReference type="NCBI Taxonomy" id="1798483"/>
    <lineage>
        <taxon>Bacteria</taxon>
        <taxon>Candidatus Kaiseribacteriota</taxon>
    </lineage>
</organism>
<evidence type="ECO:0000256" key="1">
    <source>
        <dbReference type="SAM" id="Phobius"/>
    </source>
</evidence>
<keyword evidence="1" id="KW-1133">Transmembrane helix</keyword>
<dbReference type="EMBL" id="MFKW01000052">
    <property type="protein sequence ID" value="OGG50357.1"/>
    <property type="molecule type" value="Genomic_DNA"/>
</dbReference>
<proteinExistence type="predicted"/>
<keyword evidence="1" id="KW-0472">Membrane</keyword>
<comment type="caution">
    <text evidence="2">The sequence shown here is derived from an EMBL/GenBank/DDBJ whole genome shotgun (WGS) entry which is preliminary data.</text>
</comment>
<gene>
    <name evidence="2" type="ORF">A2704_05440</name>
</gene>
<feature type="transmembrane region" description="Helical" evidence="1">
    <location>
        <begin position="57"/>
        <end position="80"/>
    </location>
</feature>
<reference evidence="2 3" key="1">
    <citation type="journal article" date="2016" name="Nat. Commun.">
        <title>Thousands of microbial genomes shed light on interconnected biogeochemical processes in an aquifer system.</title>
        <authorList>
            <person name="Anantharaman K."/>
            <person name="Brown C.T."/>
            <person name="Hug L.A."/>
            <person name="Sharon I."/>
            <person name="Castelle C.J."/>
            <person name="Probst A.J."/>
            <person name="Thomas B.C."/>
            <person name="Singh A."/>
            <person name="Wilkins M.J."/>
            <person name="Karaoz U."/>
            <person name="Brodie E.L."/>
            <person name="Williams K.H."/>
            <person name="Hubbard S.S."/>
            <person name="Banfield J.F."/>
        </authorList>
    </citation>
    <scope>NUCLEOTIDE SEQUENCE [LARGE SCALE GENOMIC DNA]</scope>
</reference>
<accession>A0A1F6CMR7</accession>
<protein>
    <submittedName>
        <fullName evidence="2">Uncharacterized protein</fullName>
    </submittedName>
</protein>
<keyword evidence="1" id="KW-0812">Transmembrane</keyword>
<feature type="transmembrane region" description="Helical" evidence="1">
    <location>
        <begin position="6"/>
        <end position="27"/>
    </location>
</feature>